<dbReference type="Proteomes" id="UP000245464">
    <property type="component" value="Chromosome 10"/>
</dbReference>
<evidence type="ECO:0000313" key="1">
    <source>
        <dbReference type="EMBL" id="KAF7564670.1"/>
    </source>
</evidence>
<sequence>MHFQPLLVLLAAAGVCQAQVQVNCVFGLLAPAACTGGFCDRPTSYPCGAGLSPSGTGYIPGWRCGSDSECGSYYSCCTPQQ</sequence>
<name>A0A5M9KVX2_9PLEO</name>
<organism evidence="1 2">
    <name type="scientific">Pyrenophora tritici-repentis</name>
    <dbReference type="NCBI Taxonomy" id="45151"/>
    <lineage>
        <taxon>Eukaryota</taxon>
        <taxon>Fungi</taxon>
        <taxon>Dikarya</taxon>
        <taxon>Ascomycota</taxon>
        <taxon>Pezizomycotina</taxon>
        <taxon>Dothideomycetes</taxon>
        <taxon>Pleosporomycetidae</taxon>
        <taxon>Pleosporales</taxon>
        <taxon>Pleosporineae</taxon>
        <taxon>Pleosporaceae</taxon>
        <taxon>Pyrenophora</taxon>
    </lineage>
</organism>
<dbReference type="EMBL" id="NQIK02000010">
    <property type="protein sequence ID" value="KAF7564670.1"/>
    <property type="molecule type" value="Genomic_DNA"/>
</dbReference>
<dbReference type="GeneID" id="90954711"/>
<dbReference type="KEGG" id="ptrr:90954711"/>
<evidence type="ECO:0000313" key="2">
    <source>
        <dbReference type="Proteomes" id="UP000245464"/>
    </source>
</evidence>
<dbReference type="AlphaFoldDB" id="A0A5M9KVX2"/>
<protein>
    <submittedName>
        <fullName evidence="1">Uncharacterized protein</fullName>
    </submittedName>
</protein>
<dbReference type="RefSeq" id="XP_065958962.1">
    <property type="nucleotide sequence ID" value="XM_066104398.1"/>
</dbReference>
<proteinExistence type="predicted"/>
<gene>
    <name evidence="1" type="ORF">PtrM4_041040</name>
</gene>
<comment type="caution">
    <text evidence="1">The sequence shown here is derived from an EMBL/GenBank/DDBJ whole genome shotgun (WGS) entry which is preliminary data.</text>
</comment>
<accession>A0A5M9KVX2</accession>
<reference evidence="1" key="1">
    <citation type="journal article" date="2018" name="BMC Genomics">
        <title>Comparative genomics of the wheat fungal pathogen Pyrenophora tritici-repentis reveals chromosomal variations and genome plasticity.</title>
        <authorList>
            <person name="Moolhuijzen P."/>
            <person name="See P.T."/>
            <person name="Hane J.K."/>
            <person name="Shi G."/>
            <person name="Liu Z."/>
            <person name="Oliver R.P."/>
            <person name="Moffat C.S."/>
        </authorList>
    </citation>
    <scope>NUCLEOTIDE SEQUENCE [LARGE SCALE GENOMIC DNA]</scope>
    <source>
        <strain evidence="1">M4</strain>
    </source>
</reference>